<comment type="caution">
    <text evidence="1">The sequence shown here is derived from an EMBL/GenBank/DDBJ whole genome shotgun (WGS) entry which is preliminary data.</text>
</comment>
<keyword evidence="2" id="KW-1185">Reference proteome</keyword>
<dbReference type="EMBL" id="LXQA010115824">
    <property type="protein sequence ID" value="MCI19637.1"/>
    <property type="molecule type" value="Genomic_DNA"/>
</dbReference>
<evidence type="ECO:0000313" key="1">
    <source>
        <dbReference type="EMBL" id="MCI19637.1"/>
    </source>
</evidence>
<feature type="non-terminal residue" evidence="1">
    <location>
        <position position="72"/>
    </location>
</feature>
<evidence type="ECO:0000313" key="2">
    <source>
        <dbReference type="Proteomes" id="UP000265520"/>
    </source>
</evidence>
<name>A0A392Q6X0_9FABA</name>
<proteinExistence type="predicted"/>
<dbReference type="AlphaFoldDB" id="A0A392Q6X0"/>
<organism evidence="1 2">
    <name type="scientific">Trifolium medium</name>
    <dbReference type="NCBI Taxonomy" id="97028"/>
    <lineage>
        <taxon>Eukaryota</taxon>
        <taxon>Viridiplantae</taxon>
        <taxon>Streptophyta</taxon>
        <taxon>Embryophyta</taxon>
        <taxon>Tracheophyta</taxon>
        <taxon>Spermatophyta</taxon>
        <taxon>Magnoliopsida</taxon>
        <taxon>eudicotyledons</taxon>
        <taxon>Gunneridae</taxon>
        <taxon>Pentapetalae</taxon>
        <taxon>rosids</taxon>
        <taxon>fabids</taxon>
        <taxon>Fabales</taxon>
        <taxon>Fabaceae</taxon>
        <taxon>Papilionoideae</taxon>
        <taxon>50 kb inversion clade</taxon>
        <taxon>NPAAA clade</taxon>
        <taxon>Hologalegina</taxon>
        <taxon>IRL clade</taxon>
        <taxon>Trifolieae</taxon>
        <taxon>Trifolium</taxon>
    </lineage>
</organism>
<accession>A0A392Q6X0</accession>
<sequence length="72" mass="8332">MATADLYLPEECWVCVIKFLIDNDDHNRHLKPLSLVSKQFLSLTNRLRVSLAIYNSPHTSLSSLFHRFSNIT</sequence>
<reference evidence="1 2" key="1">
    <citation type="journal article" date="2018" name="Front. Plant Sci.">
        <title>Red Clover (Trifolium pratense) and Zigzag Clover (T. medium) - A Picture of Genomic Similarities and Differences.</title>
        <authorList>
            <person name="Dluhosova J."/>
            <person name="Istvanek J."/>
            <person name="Nedelnik J."/>
            <person name="Repkova J."/>
        </authorList>
    </citation>
    <scope>NUCLEOTIDE SEQUENCE [LARGE SCALE GENOMIC DNA]</scope>
    <source>
        <strain evidence="2">cv. 10/8</strain>
        <tissue evidence="1">Leaf</tissue>
    </source>
</reference>
<dbReference type="Proteomes" id="UP000265520">
    <property type="component" value="Unassembled WGS sequence"/>
</dbReference>
<protein>
    <submittedName>
        <fullName evidence="1">F-box/LRR-repeat protein</fullName>
    </submittedName>
</protein>